<accession>A0A7C1MB35</accession>
<dbReference type="InterPro" id="IPR007445">
    <property type="entry name" value="PilO"/>
</dbReference>
<feature type="transmembrane region" description="Helical" evidence="2">
    <location>
        <begin position="9"/>
        <end position="28"/>
    </location>
</feature>
<dbReference type="Proteomes" id="UP000885667">
    <property type="component" value="Unassembled WGS sequence"/>
</dbReference>
<evidence type="ECO:0000256" key="1">
    <source>
        <dbReference type="SAM" id="Coils"/>
    </source>
</evidence>
<keyword evidence="2" id="KW-0812">Transmembrane</keyword>
<protein>
    <recommendedName>
        <fullName evidence="4">Pilus assembly protein PilO</fullName>
    </recommendedName>
</protein>
<dbReference type="Pfam" id="PF04350">
    <property type="entry name" value="PilO"/>
    <property type="match status" value="1"/>
</dbReference>
<organism evidence="3">
    <name type="scientific">Aerophobetes bacterium</name>
    <dbReference type="NCBI Taxonomy" id="2030807"/>
    <lineage>
        <taxon>Bacteria</taxon>
        <taxon>Candidatus Aerophobota</taxon>
    </lineage>
</organism>
<keyword evidence="1" id="KW-0175">Coiled coil</keyword>
<dbReference type="EMBL" id="DRFT01000104">
    <property type="protein sequence ID" value="HDZ49875.1"/>
    <property type="molecule type" value="Genomic_DNA"/>
</dbReference>
<dbReference type="InterPro" id="IPR014717">
    <property type="entry name" value="Transl_elong_EF1B/ribsomal_bS6"/>
</dbReference>
<dbReference type="PANTHER" id="PTHR39555:SF1">
    <property type="entry name" value="TYPE IV PILUS INNER MEMBRANE COMPONENT PILO"/>
    <property type="match status" value="1"/>
</dbReference>
<gene>
    <name evidence="3" type="ORF">ENH69_01490</name>
</gene>
<evidence type="ECO:0000313" key="3">
    <source>
        <dbReference type="EMBL" id="HDZ49875.1"/>
    </source>
</evidence>
<evidence type="ECO:0008006" key="4">
    <source>
        <dbReference type="Google" id="ProtNLM"/>
    </source>
</evidence>
<reference evidence="3" key="1">
    <citation type="journal article" date="2020" name="mSystems">
        <title>Genome- and Community-Level Interaction Insights into Carbon Utilization and Element Cycling Functions of Hydrothermarchaeota in Hydrothermal Sediment.</title>
        <authorList>
            <person name="Zhou Z."/>
            <person name="Liu Y."/>
            <person name="Xu W."/>
            <person name="Pan J."/>
            <person name="Luo Z.H."/>
            <person name="Li M."/>
        </authorList>
    </citation>
    <scope>NUCLEOTIDE SEQUENCE [LARGE SCALE GENOMIC DNA]</scope>
    <source>
        <strain evidence="3">HyVt-329</strain>
    </source>
</reference>
<keyword evidence="2" id="KW-0472">Membrane</keyword>
<dbReference type="GO" id="GO:0043683">
    <property type="term" value="P:type IV pilus assembly"/>
    <property type="evidence" value="ECO:0007669"/>
    <property type="project" value="InterPro"/>
</dbReference>
<name>A0A7C1MB35_UNCAE</name>
<keyword evidence="2" id="KW-1133">Transmembrane helix</keyword>
<dbReference type="PANTHER" id="PTHR39555">
    <property type="entry name" value="FIMBRIAL ASSEMBLY PROTEIN PILO-LIKE PROTEIN-RELATED"/>
    <property type="match status" value="1"/>
</dbReference>
<dbReference type="AlphaFoldDB" id="A0A7C1MB35"/>
<feature type="coiled-coil region" evidence="1">
    <location>
        <begin position="35"/>
        <end position="79"/>
    </location>
</feature>
<dbReference type="Gene3D" id="3.30.70.60">
    <property type="match status" value="1"/>
</dbReference>
<proteinExistence type="predicted"/>
<comment type="caution">
    <text evidence="3">The sequence shown here is derived from an EMBL/GenBank/DDBJ whole genome shotgun (WGS) entry which is preliminary data.</text>
</comment>
<sequence>MIFTLKGRIATGIGICLAIISVFYWGLYAPRVKALEGIRSELKMENLKIVRMKEKINEYKEVQEEYDIIEEELSFLEEHLLEKDKISSFFNELSLRGKTYDIEYMVIIPEKIIPQEYYDRVPVKMQLYSTYHALGEFLSDVARRPQMGSLAVENIEMKGIDSRKAASLTEQENHTTEVNLSMFIYSKKNVSQELLAEGEQNQGSLSAVNEGVEVDTQAERIQSRRR</sequence>
<evidence type="ECO:0000256" key="2">
    <source>
        <dbReference type="SAM" id="Phobius"/>
    </source>
</evidence>
<dbReference type="GO" id="GO:0043107">
    <property type="term" value="P:type IV pilus-dependent motility"/>
    <property type="evidence" value="ECO:0007669"/>
    <property type="project" value="InterPro"/>
</dbReference>